<reference evidence="2" key="1">
    <citation type="submission" date="2021-01" db="EMBL/GenBank/DDBJ databases">
        <title>Phytophthora aleatoria, a newly-described species from Pinus radiata is distinct from Phytophthora cactorum isolates based on comparative genomics.</title>
        <authorList>
            <person name="Mcdougal R."/>
            <person name="Panda P."/>
            <person name="Williams N."/>
            <person name="Studholme D.J."/>
        </authorList>
    </citation>
    <scope>NUCLEOTIDE SEQUENCE</scope>
    <source>
        <strain evidence="2">NZFS 4037</strain>
    </source>
</reference>
<evidence type="ECO:0000313" key="2">
    <source>
        <dbReference type="EMBL" id="KAG6945254.1"/>
    </source>
</evidence>
<dbReference type="EMBL" id="JAENGY010002153">
    <property type="protein sequence ID" value="KAG6945254.1"/>
    <property type="molecule type" value="Genomic_DNA"/>
</dbReference>
<organism evidence="2 3">
    <name type="scientific">Phytophthora aleatoria</name>
    <dbReference type="NCBI Taxonomy" id="2496075"/>
    <lineage>
        <taxon>Eukaryota</taxon>
        <taxon>Sar</taxon>
        <taxon>Stramenopiles</taxon>
        <taxon>Oomycota</taxon>
        <taxon>Peronosporomycetes</taxon>
        <taxon>Peronosporales</taxon>
        <taxon>Peronosporaceae</taxon>
        <taxon>Phytophthora</taxon>
    </lineage>
</organism>
<dbReference type="Proteomes" id="UP000709295">
    <property type="component" value="Unassembled WGS sequence"/>
</dbReference>
<name>A0A8J5LW18_9STRA</name>
<keyword evidence="3" id="KW-1185">Reference proteome</keyword>
<gene>
    <name evidence="2" type="ORF">JG688_00016655</name>
</gene>
<comment type="caution">
    <text evidence="2">The sequence shown here is derived from an EMBL/GenBank/DDBJ whole genome shotgun (WGS) entry which is preliminary data.</text>
</comment>
<proteinExistence type="predicted"/>
<evidence type="ECO:0000256" key="1">
    <source>
        <dbReference type="SAM" id="MobiDB-lite"/>
    </source>
</evidence>
<accession>A0A8J5LW18</accession>
<dbReference type="AlphaFoldDB" id="A0A8J5LW18"/>
<evidence type="ECO:0000313" key="3">
    <source>
        <dbReference type="Proteomes" id="UP000709295"/>
    </source>
</evidence>
<feature type="region of interest" description="Disordered" evidence="1">
    <location>
        <begin position="30"/>
        <end position="67"/>
    </location>
</feature>
<sequence>MTYEGAHSDVVTPSCVQLYVSRRVAESVGGEYPYGGPHGRGLRELSSADATGMDDEDAAGSTQPPENISTEKLRLKLMAQLLPAHVQAKIPVRL</sequence>
<protein>
    <submittedName>
        <fullName evidence="2">Uncharacterized protein</fullName>
    </submittedName>
</protein>